<organism evidence="1 2">
    <name type="scientific">Cryobacterium fucosi</name>
    <dbReference type="NCBI Taxonomy" id="1259157"/>
    <lineage>
        <taxon>Bacteria</taxon>
        <taxon>Bacillati</taxon>
        <taxon>Actinomycetota</taxon>
        <taxon>Actinomycetes</taxon>
        <taxon>Micrococcales</taxon>
        <taxon>Microbacteriaceae</taxon>
        <taxon>Cryobacterium</taxon>
    </lineage>
</organism>
<dbReference type="CDD" id="cd16413">
    <property type="entry name" value="DGQHR_domain"/>
    <property type="match status" value="1"/>
</dbReference>
<evidence type="ECO:0000313" key="1">
    <source>
        <dbReference type="EMBL" id="TFD75041.1"/>
    </source>
</evidence>
<dbReference type="EMBL" id="SOHH01000085">
    <property type="protein sequence ID" value="TFD75041.1"/>
    <property type="molecule type" value="Genomic_DNA"/>
</dbReference>
<dbReference type="Proteomes" id="UP000298313">
    <property type="component" value="Unassembled WGS sequence"/>
</dbReference>
<reference evidence="1 2" key="1">
    <citation type="submission" date="2019-03" db="EMBL/GenBank/DDBJ databases">
        <title>Genomics of glacier-inhabiting Cryobacterium strains.</title>
        <authorList>
            <person name="Liu Q."/>
            <person name="Xin Y.-H."/>
        </authorList>
    </citation>
    <scope>NUCLEOTIDE SEQUENCE [LARGE SCALE GENOMIC DNA]</scope>
    <source>
        <strain evidence="1 2">Hh4</strain>
    </source>
</reference>
<dbReference type="AlphaFoldDB" id="A0A4R9B3C3"/>
<dbReference type="InterPro" id="IPR017601">
    <property type="entry name" value="DGQHR-contain_dom"/>
</dbReference>
<keyword evidence="2" id="KW-1185">Reference proteome</keyword>
<dbReference type="NCBIfam" id="TIGR03187">
    <property type="entry name" value="DGQHR"/>
    <property type="match status" value="1"/>
</dbReference>
<name>A0A4R9B3C3_9MICO</name>
<comment type="caution">
    <text evidence="1">The sequence shown here is derived from an EMBL/GenBank/DDBJ whole genome shotgun (WGS) entry which is preliminary data.</text>
</comment>
<dbReference type="InterPro" id="IPR017642">
    <property type="entry name" value="DNA_S_mod_DndB"/>
</dbReference>
<dbReference type="OrthoDB" id="9789139at2"/>
<evidence type="ECO:0000313" key="2">
    <source>
        <dbReference type="Proteomes" id="UP000298313"/>
    </source>
</evidence>
<dbReference type="RefSeq" id="WP_134524310.1">
    <property type="nucleotide sequence ID" value="NZ_SOHH01000085.1"/>
</dbReference>
<protein>
    <submittedName>
        <fullName evidence="1">DGQHR domain-containing protein</fullName>
    </submittedName>
</protein>
<proteinExistence type="predicted"/>
<dbReference type="Pfam" id="PF14072">
    <property type="entry name" value="DndB"/>
    <property type="match status" value="1"/>
</dbReference>
<accession>A0A4R9B3C3</accession>
<gene>
    <name evidence="1" type="ORF">E3T48_12130</name>
</gene>
<sequence>MTEEIALLPPASVSREIARRLSPYVREKIPTARQIEYENDGWVLDKQLKSQVWMRKLKRQEIAFEDQVWAMCARLGFESLSRDRLLSISYGKSDNETKQIDVLAADDDVVLVIECKSSAAEQAPTHAFKTEIESIQGYRAGLIGTIRAQFPNHKVRFVFATNNINVSKDTLERIGNAEISYLDEEAISYYHELANHLGSAAKFQLLGNLFQGQQIAAMDASVPAIQGRMGGLTYFSFAIEPERLLKIAYVLHRNNANLRWMPTYQRIIKKSRLKKVSQFVEDGGFFPNSLVVNIDNGGKKLKFDRSEKQSGTTTLGILHLPRKYRSAYVIDGQHRLYGFAHSDRAATELVPVVAFVDLPGEKQLELFMQINENQQAVPKNLQNTLNADLLWTSPDKKKQAHALKLKIAQLLGEQKSSPLRGRVIMGEEQANDRKCISLDAIQRGIDRGRFIGEFTAAGPKKFGSFYRTSNDDTCTPLAEFLELCFGYLRDEIPKQWNIGRGEGGFVFTNAGTEGLLRLIGDVVDHLRDQGRLEPRDATPQEVFAQVRGLLEHAVAYIVGLTVDEAAEFRGWLGSGGPTKYLRKFQAAIHTAVPVFEPEGLAEWTTDQAKQFNADSYSMAHAIEAHLNADIRQRLEDKFGSDWYKLGVPKKVYQDAQSRAAEKQYEAAPGVKIDWWDCLYLINYREVLVHGNMTLWNELYNDAYTLPSDKKASSWKDKSGWMIQLNDIRNKISHNGTVTEEEYEFLHAMHSHFGLASSS</sequence>